<gene>
    <name evidence="3" type="ORF">TSUD_423510</name>
</gene>
<dbReference type="EMBL" id="BCLP01048503">
    <property type="protein sequence ID" value="GAU10454.1"/>
    <property type="molecule type" value="Genomic_DNA"/>
</dbReference>
<dbReference type="Proteomes" id="UP000242715">
    <property type="component" value="Unassembled WGS sequence"/>
</dbReference>
<protein>
    <recommendedName>
        <fullName evidence="5">RNase H type-1 domain-containing protein</fullName>
    </recommendedName>
</protein>
<evidence type="ECO:0008006" key="5">
    <source>
        <dbReference type="Google" id="ProtNLM"/>
    </source>
</evidence>
<organism evidence="3 4">
    <name type="scientific">Trifolium subterraneum</name>
    <name type="common">Subterranean clover</name>
    <dbReference type="NCBI Taxonomy" id="3900"/>
    <lineage>
        <taxon>Eukaryota</taxon>
        <taxon>Viridiplantae</taxon>
        <taxon>Streptophyta</taxon>
        <taxon>Embryophyta</taxon>
        <taxon>Tracheophyta</taxon>
        <taxon>Spermatophyta</taxon>
        <taxon>Magnoliopsida</taxon>
        <taxon>eudicotyledons</taxon>
        <taxon>Gunneridae</taxon>
        <taxon>Pentapetalae</taxon>
        <taxon>rosids</taxon>
        <taxon>fabids</taxon>
        <taxon>Fabales</taxon>
        <taxon>Fabaceae</taxon>
        <taxon>Papilionoideae</taxon>
        <taxon>50 kb inversion clade</taxon>
        <taxon>NPAAA clade</taxon>
        <taxon>Hologalegina</taxon>
        <taxon>IRL clade</taxon>
        <taxon>Trifolieae</taxon>
        <taxon>Trifolium</taxon>
    </lineage>
</organism>
<dbReference type="GO" id="GO:0003676">
    <property type="term" value="F:nucleic acid binding"/>
    <property type="evidence" value="ECO:0007669"/>
    <property type="project" value="InterPro"/>
</dbReference>
<evidence type="ECO:0000313" key="4">
    <source>
        <dbReference type="Proteomes" id="UP000242715"/>
    </source>
</evidence>
<evidence type="ECO:0000259" key="1">
    <source>
        <dbReference type="Pfam" id="PF13456"/>
    </source>
</evidence>
<name>A0A1B5Z8L9_TRISU</name>
<dbReference type="Pfam" id="PF13966">
    <property type="entry name" value="zf-RVT"/>
    <property type="match status" value="1"/>
</dbReference>
<comment type="caution">
    <text evidence="3">The sequence shown here is derived from an EMBL/GenBank/DDBJ whole genome shotgun (WGS) entry which is preliminary data.</text>
</comment>
<dbReference type="InterPro" id="IPR026960">
    <property type="entry name" value="RVT-Znf"/>
</dbReference>
<dbReference type="GO" id="GO:0004523">
    <property type="term" value="F:RNA-DNA hybrid ribonuclease activity"/>
    <property type="evidence" value="ECO:0007669"/>
    <property type="project" value="InterPro"/>
</dbReference>
<evidence type="ECO:0000259" key="2">
    <source>
        <dbReference type="Pfam" id="PF13966"/>
    </source>
</evidence>
<dbReference type="PANTHER" id="PTHR47074:SF48">
    <property type="entry name" value="POLYNUCLEOTIDYL TRANSFERASE, RIBONUCLEASE H-LIKE SUPERFAMILY PROTEIN"/>
    <property type="match status" value="1"/>
</dbReference>
<feature type="domain" description="RNase H type-1" evidence="1">
    <location>
        <begin position="166"/>
        <end position="280"/>
    </location>
</feature>
<dbReference type="AlphaFoldDB" id="A0A1B5Z8L9"/>
<dbReference type="InterPro" id="IPR036397">
    <property type="entry name" value="RNaseH_sf"/>
</dbReference>
<proteinExistence type="predicted"/>
<dbReference type="InterPro" id="IPR044730">
    <property type="entry name" value="RNase_H-like_dom_plant"/>
</dbReference>
<feature type="domain" description="Reverse transcriptase zinc-binding" evidence="2">
    <location>
        <begin position="3"/>
        <end position="60"/>
    </location>
</feature>
<reference evidence="4" key="1">
    <citation type="journal article" date="2017" name="Front. Plant Sci.">
        <title>Climate Clever Clovers: New Paradigm to Reduce the Environmental Footprint of Ruminants by Breeding Low Methanogenic Forages Utilizing Haplotype Variation.</title>
        <authorList>
            <person name="Kaur P."/>
            <person name="Appels R."/>
            <person name="Bayer P.E."/>
            <person name="Keeble-Gagnere G."/>
            <person name="Wang J."/>
            <person name="Hirakawa H."/>
            <person name="Shirasawa K."/>
            <person name="Vercoe P."/>
            <person name="Stefanova K."/>
            <person name="Durmic Z."/>
            <person name="Nichols P."/>
            <person name="Revell C."/>
            <person name="Isobe S.N."/>
            <person name="Edwards D."/>
            <person name="Erskine W."/>
        </authorList>
    </citation>
    <scope>NUCLEOTIDE SEQUENCE [LARGE SCALE GENOMIC DNA]</scope>
    <source>
        <strain evidence="4">cv. Daliak</strain>
    </source>
</reference>
<dbReference type="SUPFAM" id="SSF53098">
    <property type="entry name" value="Ribonuclease H-like"/>
    <property type="match status" value="1"/>
</dbReference>
<dbReference type="CDD" id="cd06222">
    <property type="entry name" value="RNase_H_like"/>
    <property type="match status" value="1"/>
</dbReference>
<dbReference type="PANTHER" id="PTHR47074">
    <property type="entry name" value="BNAC02G40300D PROTEIN"/>
    <property type="match status" value="1"/>
</dbReference>
<accession>A0A1B5Z8L9</accession>
<dbReference type="OrthoDB" id="1434060at2759"/>
<dbReference type="InterPro" id="IPR012337">
    <property type="entry name" value="RNaseH-like_sf"/>
</dbReference>
<dbReference type="Gene3D" id="3.30.420.10">
    <property type="entry name" value="Ribonuclease H-like superfamily/Ribonuclease H"/>
    <property type="match status" value="1"/>
</dbReference>
<evidence type="ECO:0000313" key="3">
    <source>
        <dbReference type="EMBL" id="GAU10454.1"/>
    </source>
</evidence>
<sequence>MEVPSRVKSFLWRMAHNCLPTRDQLATRGIHCDDTCVVCEQLMETQMHTFFACSKAVKCWEKINMDGLVRELLLVANNFTTMFFTLFDRLAINQQAIVAMTLWSLWKCRNMKLWEGIDTSPHMIITRAKDALYEWSTIQTAKHPVHKGTNHDISWTKPPLNTVKCNVDCAFFNNNTIMGYGLCFRDATGQFMHGESSWKQCFMTTAEAEATALLASIKASFAQGYQKVFFETDCKLVVDALYSHSAPQNELGDIISLCKNLLSTNNNYVVSFVRRQANKV</sequence>
<keyword evidence="4" id="KW-1185">Reference proteome</keyword>
<dbReference type="InterPro" id="IPR052929">
    <property type="entry name" value="RNase_H-like_EbsB-rel"/>
</dbReference>
<dbReference type="InterPro" id="IPR002156">
    <property type="entry name" value="RNaseH_domain"/>
</dbReference>
<feature type="non-terminal residue" evidence="3">
    <location>
        <position position="280"/>
    </location>
</feature>
<dbReference type="Pfam" id="PF13456">
    <property type="entry name" value="RVT_3"/>
    <property type="match status" value="1"/>
</dbReference>